<dbReference type="GO" id="GO:0008380">
    <property type="term" value="P:RNA splicing"/>
    <property type="evidence" value="ECO:0007669"/>
    <property type="project" value="UniProtKB-KW"/>
</dbReference>
<accession>A0A813M3Y8</accession>
<evidence type="ECO:0000256" key="9">
    <source>
        <dbReference type="ARBA" id="ARBA00035304"/>
    </source>
</evidence>
<evidence type="ECO:0000256" key="2">
    <source>
        <dbReference type="ARBA" id="ARBA00004496"/>
    </source>
</evidence>
<comment type="caution">
    <text evidence="12">The sequence shown here is derived from an EMBL/GenBank/DDBJ whole genome shotgun (WGS) entry which is preliminary data.</text>
</comment>
<evidence type="ECO:0000256" key="7">
    <source>
        <dbReference type="ARBA" id="ARBA00023187"/>
    </source>
</evidence>
<keyword evidence="8" id="KW-0539">Nucleus</keyword>
<dbReference type="EMBL" id="CAJNOC010000019">
    <property type="protein sequence ID" value="CAF0706636.1"/>
    <property type="molecule type" value="Genomic_DNA"/>
</dbReference>
<evidence type="ECO:0000313" key="12">
    <source>
        <dbReference type="EMBL" id="CAF0706636.1"/>
    </source>
</evidence>
<protein>
    <recommendedName>
        <fullName evidence="9">U5 small nuclear ribonucleoprotein TSSC4</fullName>
    </recommendedName>
</protein>
<keyword evidence="4" id="KW-0963">Cytoplasm</keyword>
<evidence type="ECO:0000256" key="4">
    <source>
        <dbReference type="ARBA" id="ARBA00022490"/>
    </source>
</evidence>
<dbReference type="GO" id="GO:0005681">
    <property type="term" value="C:spliceosomal complex"/>
    <property type="evidence" value="ECO:0007669"/>
    <property type="project" value="UniProtKB-KW"/>
</dbReference>
<feature type="compositionally biased region" description="Acidic residues" evidence="11">
    <location>
        <begin position="248"/>
        <end position="261"/>
    </location>
</feature>
<comment type="similarity">
    <text evidence="3">Belongs to the TSSC4 family.</text>
</comment>
<keyword evidence="13" id="KW-1185">Reference proteome</keyword>
<evidence type="ECO:0000256" key="8">
    <source>
        <dbReference type="ARBA" id="ARBA00023242"/>
    </source>
</evidence>
<dbReference type="GO" id="GO:0006397">
    <property type="term" value="P:mRNA processing"/>
    <property type="evidence" value="ECO:0007669"/>
    <property type="project" value="UniProtKB-KW"/>
</dbReference>
<dbReference type="Proteomes" id="UP000663879">
    <property type="component" value="Unassembled WGS sequence"/>
</dbReference>
<dbReference type="GO" id="GO:0005737">
    <property type="term" value="C:cytoplasm"/>
    <property type="evidence" value="ECO:0007669"/>
    <property type="project" value="UniProtKB-SubCell"/>
</dbReference>
<dbReference type="PANTHER" id="PTHR13445:SF3">
    <property type="entry name" value="U5 SMALL NUCLEAR RIBONUCLEOPROTEIN TSSC4"/>
    <property type="match status" value="1"/>
</dbReference>
<keyword evidence="5" id="KW-0507">mRNA processing</keyword>
<organism evidence="12 13">
    <name type="scientific">Brachionus calyciflorus</name>
    <dbReference type="NCBI Taxonomy" id="104777"/>
    <lineage>
        <taxon>Eukaryota</taxon>
        <taxon>Metazoa</taxon>
        <taxon>Spiralia</taxon>
        <taxon>Gnathifera</taxon>
        <taxon>Rotifera</taxon>
        <taxon>Eurotatoria</taxon>
        <taxon>Monogononta</taxon>
        <taxon>Pseudotrocha</taxon>
        <taxon>Ploima</taxon>
        <taxon>Brachionidae</taxon>
        <taxon>Brachionus</taxon>
    </lineage>
</organism>
<comment type="function">
    <text evidence="10">Protein associated with the U5 snRNP, during its maturation and its post-splicing recycling and which is required for spliceosomal tri-snRNP complex assembly in the nucleus. Has a molecular sequestering activity and transiently hinders SNRNP200 binding sites for constitutive splicing factors that intervene later during the assembly of the spliceosome and splicing. Together with its molecular sequestering activity, may also function as a molecular adapter and placeholder, coordinating the assembly of the U5 snRNP and its association with the U4/U6 di-snRNP.</text>
</comment>
<evidence type="ECO:0000256" key="3">
    <source>
        <dbReference type="ARBA" id="ARBA00010362"/>
    </source>
</evidence>
<keyword evidence="6" id="KW-0747">Spliceosome</keyword>
<evidence type="ECO:0000256" key="5">
    <source>
        <dbReference type="ARBA" id="ARBA00022664"/>
    </source>
</evidence>
<evidence type="ECO:0000313" key="13">
    <source>
        <dbReference type="Proteomes" id="UP000663879"/>
    </source>
</evidence>
<keyword evidence="7" id="KW-0508">mRNA splicing</keyword>
<evidence type="ECO:0000256" key="1">
    <source>
        <dbReference type="ARBA" id="ARBA00004123"/>
    </source>
</evidence>
<evidence type="ECO:0000256" key="10">
    <source>
        <dbReference type="ARBA" id="ARBA00045970"/>
    </source>
</evidence>
<feature type="compositionally biased region" description="Basic and acidic residues" evidence="11">
    <location>
        <begin position="211"/>
        <end position="232"/>
    </location>
</feature>
<dbReference type="PANTHER" id="PTHR13445">
    <property type="entry name" value="TUMOR SUPPRESSING SUBTRANSFERABLE CANDIDATE 4 TSSC4"/>
    <property type="match status" value="1"/>
</dbReference>
<evidence type="ECO:0000256" key="6">
    <source>
        <dbReference type="ARBA" id="ARBA00022728"/>
    </source>
</evidence>
<gene>
    <name evidence="12" type="ORF">OXX778_LOCUS390</name>
</gene>
<dbReference type="InterPro" id="IPR029338">
    <property type="entry name" value="TSSC4"/>
</dbReference>
<evidence type="ECO:0000256" key="11">
    <source>
        <dbReference type="SAM" id="MobiDB-lite"/>
    </source>
</evidence>
<proteinExistence type="inferred from homology"/>
<reference evidence="12" key="1">
    <citation type="submission" date="2021-02" db="EMBL/GenBank/DDBJ databases">
        <authorList>
            <person name="Nowell W R."/>
        </authorList>
    </citation>
    <scope>NUCLEOTIDE SEQUENCE</scope>
    <source>
        <strain evidence="12">Ploen Becks lab</strain>
    </source>
</reference>
<sequence>MTTAQSEISNFESRSKSVFDSLLKLESNHKIKESEYLTQSEANLERQESQILEEIESEFEFKVPSITSYKRQVTNSSNSIAKHLKKTPDHIANPDKWKKYSLEDVDSSQMSQSANYNAAMNFLNKSDKMKGDFQKLADKIEFNKPIGVNKMDMDKKCNSLETPRTILDKLNEEQEEIEESIEKMDLSETNKSEGLFKKKSKLKNIRSQGKSIEEDSGQCRKDESNNLDIELKEDSDDEFKDYRKEVDSSEENGFGEDFEKY</sequence>
<dbReference type="Pfam" id="PF15264">
    <property type="entry name" value="TSSC4"/>
    <property type="match status" value="1"/>
</dbReference>
<name>A0A813M3Y8_9BILA</name>
<comment type="subcellular location">
    <subcellularLocation>
        <location evidence="2">Cytoplasm</location>
    </subcellularLocation>
    <subcellularLocation>
        <location evidence="1">Nucleus</location>
    </subcellularLocation>
</comment>
<feature type="region of interest" description="Disordered" evidence="11">
    <location>
        <begin position="197"/>
        <end position="261"/>
    </location>
</feature>
<dbReference type="AlphaFoldDB" id="A0A813M3Y8"/>
<dbReference type="OrthoDB" id="1906282at2759"/>